<evidence type="ECO:0000313" key="1">
    <source>
        <dbReference type="EMBL" id="GFO09441.1"/>
    </source>
</evidence>
<evidence type="ECO:0000313" key="2">
    <source>
        <dbReference type="Proteomes" id="UP000735302"/>
    </source>
</evidence>
<keyword evidence="2" id="KW-1185">Reference proteome</keyword>
<dbReference type="EMBL" id="BLXT01004093">
    <property type="protein sequence ID" value="GFO09441.1"/>
    <property type="molecule type" value="Genomic_DNA"/>
</dbReference>
<proteinExistence type="predicted"/>
<protein>
    <submittedName>
        <fullName evidence="1">Uncharacterized protein</fullName>
    </submittedName>
</protein>
<comment type="caution">
    <text evidence="1">The sequence shown here is derived from an EMBL/GenBank/DDBJ whole genome shotgun (WGS) entry which is preliminary data.</text>
</comment>
<dbReference type="AlphaFoldDB" id="A0AAV4AML5"/>
<reference evidence="1 2" key="1">
    <citation type="journal article" date="2021" name="Elife">
        <title>Chloroplast acquisition without the gene transfer in kleptoplastic sea slugs, Plakobranchus ocellatus.</title>
        <authorList>
            <person name="Maeda T."/>
            <person name="Takahashi S."/>
            <person name="Yoshida T."/>
            <person name="Shimamura S."/>
            <person name="Takaki Y."/>
            <person name="Nagai Y."/>
            <person name="Toyoda A."/>
            <person name="Suzuki Y."/>
            <person name="Arimoto A."/>
            <person name="Ishii H."/>
            <person name="Satoh N."/>
            <person name="Nishiyama T."/>
            <person name="Hasebe M."/>
            <person name="Maruyama T."/>
            <person name="Minagawa J."/>
            <person name="Obokata J."/>
            <person name="Shigenobu S."/>
        </authorList>
    </citation>
    <scope>NUCLEOTIDE SEQUENCE [LARGE SCALE GENOMIC DNA]</scope>
</reference>
<sequence>MDRYLQKYMGVRYFNMLSWDGFLSPGVGGDEIFTFDCRGMVHYLQRGRMGWDIYIRLSWDGSLSPRVGGDGSLSLGVGGEEIFTLDCSGMVHYLQRGDEIFTFDCRARLLKAYILVAAPRPMAELRSQGQATWRKCLAE</sequence>
<name>A0AAV4AML5_9GAST</name>
<organism evidence="1 2">
    <name type="scientific">Plakobranchus ocellatus</name>
    <dbReference type="NCBI Taxonomy" id="259542"/>
    <lineage>
        <taxon>Eukaryota</taxon>
        <taxon>Metazoa</taxon>
        <taxon>Spiralia</taxon>
        <taxon>Lophotrochozoa</taxon>
        <taxon>Mollusca</taxon>
        <taxon>Gastropoda</taxon>
        <taxon>Heterobranchia</taxon>
        <taxon>Euthyneura</taxon>
        <taxon>Panpulmonata</taxon>
        <taxon>Sacoglossa</taxon>
        <taxon>Placobranchoidea</taxon>
        <taxon>Plakobranchidae</taxon>
        <taxon>Plakobranchus</taxon>
    </lineage>
</organism>
<gene>
    <name evidence="1" type="ORF">PoB_003594600</name>
</gene>
<dbReference type="Proteomes" id="UP000735302">
    <property type="component" value="Unassembled WGS sequence"/>
</dbReference>
<accession>A0AAV4AML5</accession>